<keyword evidence="7" id="KW-0964">Secreted</keyword>
<dbReference type="Proteomes" id="UP000465221">
    <property type="component" value="Unassembled WGS sequence"/>
</dbReference>
<feature type="domain" description="Glucose-methanol-choline oxidoreductase N-terminal" evidence="16">
    <location>
        <begin position="273"/>
        <end position="287"/>
    </location>
</feature>
<sequence>MSAKICFLLAMLARIHFFSLVFAASTTSYDYIIVGGGGQFRPQNPLVHNTSAYGTAFGSIIDYAYQSAPQTYVGNKVETMRAGKALGGTTTINGMSYTHAEEIQIDAWQWIGNQGWTWQNLVPYYKKGEIIQVPTPAQYSAGANYNSLYNGKSGPLLVGWTWDMQNSTVHAELRSTYEHLGILYLPDMHGYSMFSRTVNRAENVREDAARAYYYPFASKPNLSVMLNTTGNRILWANQTGTFGPAVASGVEVTLSDGTIETITANKDVILSAGSLISPVILERSGVGNPEVLAQHSILLVVNLTTVGENLQNQINTKFIYTSNVSYAVQGTYLGHPTAYDIFGSNTTNVANDI</sequence>
<evidence type="ECO:0000256" key="3">
    <source>
        <dbReference type="ARBA" id="ARBA00004498"/>
    </source>
</evidence>
<evidence type="ECO:0000313" key="18">
    <source>
        <dbReference type="Proteomes" id="UP000465221"/>
    </source>
</evidence>
<evidence type="ECO:0000256" key="11">
    <source>
        <dbReference type="ARBA" id="ARBA00049435"/>
    </source>
</evidence>
<evidence type="ECO:0000256" key="8">
    <source>
        <dbReference type="ARBA" id="ARBA00022630"/>
    </source>
</evidence>
<dbReference type="AlphaFoldDB" id="A0A8H3NL93"/>
<dbReference type="PROSITE" id="PS00623">
    <property type="entry name" value="GMC_OXRED_1"/>
    <property type="match status" value="1"/>
</dbReference>
<dbReference type="SUPFAM" id="SSF51905">
    <property type="entry name" value="FAD/NAD(P)-binding domain"/>
    <property type="match status" value="1"/>
</dbReference>
<dbReference type="EMBL" id="BLKC01000027">
    <property type="protein sequence ID" value="GFF35816.1"/>
    <property type="molecule type" value="Genomic_DNA"/>
</dbReference>
<gene>
    <name evidence="17" type="ORF">IFM46972_04681</name>
</gene>
<evidence type="ECO:0000256" key="10">
    <source>
        <dbReference type="ARBA" id="ARBA00023002"/>
    </source>
</evidence>
<dbReference type="GO" id="GO:0046562">
    <property type="term" value="F:beta-D-glucose oxidase activity"/>
    <property type="evidence" value="ECO:0007669"/>
    <property type="project" value="UniProtKB-EC"/>
</dbReference>
<comment type="subcellular location">
    <subcellularLocation>
        <location evidence="2">Secreted</location>
        <location evidence="2">Cell wall</location>
    </subcellularLocation>
    <subcellularLocation>
        <location evidence="3">Secreted</location>
        <location evidence="3">Extracellular space</location>
        <location evidence="3">Extracellular matrix</location>
    </subcellularLocation>
</comment>
<evidence type="ECO:0000256" key="6">
    <source>
        <dbReference type="ARBA" id="ARBA00022512"/>
    </source>
</evidence>
<dbReference type="InterPro" id="IPR027424">
    <property type="entry name" value="Glucose_Oxidase_domain_2"/>
</dbReference>
<dbReference type="InterPro" id="IPR012132">
    <property type="entry name" value="GMC_OxRdtase"/>
</dbReference>
<dbReference type="Gene3D" id="4.10.450.10">
    <property type="entry name" value="Glucose Oxidase, domain 2"/>
    <property type="match status" value="1"/>
</dbReference>
<proteinExistence type="inferred from homology"/>
<organism evidence="17 18">
    <name type="scientific">Aspergillus udagawae</name>
    <dbReference type="NCBI Taxonomy" id="91492"/>
    <lineage>
        <taxon>Eukaryota</taxon>
        <taxon>Fungi</taxon>
        <taxon>Dikarya</taxon>
        <taxon>Ascomycota</taxon>
        <taxon>Pezizomycotina</taxon>
        <taxon>Eurotiomycetes</taxon>
        <taxon>Eurotiomycetidae</taxon>
        <taxon>Eurotiales</taxon>
        <taxon>Aspergillaceae</taxon>
        <taxon>Aspergillus</taxon>
        <taxon>Aspergillus subgen. Fumigati</taxon>
    </lineage>
</organism>
<evidence type="ECO:0000256" key="5">
    <source>
        <dbReference type="ARBA" id="ARBA00011738"/>
    </source>
</evidence>
<evidence type="ECO:0000256" key="7">
    <source>
        <dbReference type="ARBA" id="ARBA00022530"/>
    </source>
</evidence>
<evidence type="ECO:0000256" key="14">
    <source>
        <dbReference type="SAM" id="SignalP"/>
    </source>
</evidence>
<reference evidence="17 18" key="1">
    <citation type="submission" date="2020-01" db="EMBL/GenBank/DDBJ databases">
        <title>Draft genome sequence of Aspergillus udagawae IFM 46972.</title>
        <authorList>
            <person name="Takahashi H."/>
            <person name="Yaguchi T."/>
        </authorList>
    </citation>
    <scope>NUCLEOTIDE SEQUENCE [LARGE SCALE GENOMIC DNA]</scope>
    <source>
        <strain evidence="17 18">IFM 46972</strain>
    </source>
</reference>
<name>A0A8H3NL93_9EURO</name>
<evidence type="ECO:0000256" key="2">
    <source>
        <dbReference type="ARBA" id="ARBA00004191"/>
    </source>
</evidence>
<comment type="similarity">
    <text evidence="4 13">Belongs to the GMC oxidoreductase family.</text>
</comment>
<keyword evidence="7" id="KW-0272">Extracellular matrix</keyword>
<dbReference type="InterPro" id="IPR000172">
    <property type="entry name" value="GMC_OxRdtase_N"/>
</dbReference>
<dbReference type="Gene3D" id="3.50.50.60">
    <property type="entry name" value="FAD/NAD(P)-binding domain"/>
    <property type="match status" value="1"/>
</dbReference>
<keyword evidence="9 13" id="KW-0274">FAD</keyword>
<evidence type="ECO:0000256" key="13">
    <source>
        <dbReference type="RuleBase" id="RU003968"/>
    </source>
</evidence>
<evidence type="ECO:0000256" key="1">
    <source>
        <dbReference type="ARBA" id="ARBA00001974"/>
    </source>
</evidence>
<dbReference type="PANTHER" id="PTHR11552">
    <property type="entry name" value="GLUCOSE-METHANOL-CHOLINE GMC OXIDOREDUCTASE"/>
    <property type="match status" value="1"/>
</dbReference>
<dbReference type="GO" id="GO:0050660">
    <property type="term" value="F:flavin adenine dinucleotide binding"/>
    <property type="evidence" value="ECO:0007669"/>
    <property type="project" value="InterPro"/>
</dbReference>
<keyword evidence="6" id="KW-0134">Cell wall</keyword>
<evidence type="ECO:0000313" key="17">
    <source>
        <dbReference type="EMBL" id="GFF35816.1"/>
    </source>
</evidence>
<dbReference type="EC" id="1.1.3.4" evidence="12"/>
<evidence type="ECO:0000259" key="16">
    <source>
        <dbReference type="PROSITE" id="PS00624"/>
    </source>
</evidence>
<feature type="domain" description="Glucose-methanol-choline oxidoreductase N-terminal" evidence="15">
    <location>
        <begin position="83"/>
        <end position="106"/>
    </location>
</feature>
<keyword evidence="14" id="KW-0732">Signal</keyword>
<evidence type="ECO:0000256" key="9">
    <source>
        <dbReference type="ARBA" id="ARBA00022827"/>
    </source>
</evidence>
<comment type="cofactor">
    <cofactor evidence="1">
        <name>FAD</name>
        <dbReference type="ChEBI" id="CHEBI:57692"/>
    </cofactor>
</comment>
<feature type="chain" id="PRO_5034411393" description="glucose oxidase" evidence="14">
    <location>
        <begin position="24"/>
        <end position="353"/>
    </location>
</feature>
<accession>A0A8H3NL93</accession>
<protein>
    <recommendedName>
        <fullName evidence="12">glucose oxidase</fullName>
        <ecNumber evidence="12">1.1.3.4</ecNumber>
    </recommendedName>
</protein>
<dbReference type="PROSITE" id="PS00624">
    <property type="entry name" value="GMC_OXRED_2"/>
    <property type="match status" value="1"/>
</dbReference>
<evidence type="ECO:0000256" key="12">
    <source>
        <dbReference type="ARBA" id="ARBA00049722"/>
    </source>
</evidence>
<dbReference type="Pfam" id="PF00732">
    <property type="entry name" value="GMC_oxred_N"/>
    <property type="match status" value="1"/>
</dbReference>
<comment type="catalytic activity">
    <reaction evidence="11">
        <text>beta-D-glucose + O2 = D-glucono-1,5-lactone + H2O2</text>
        <dbReference type="Rhea" id="RHEA:11428"/>
        <dbReference type="ChEBI" id="CHEBI:15379"/>
        <dbReference type="ChEBI" id="CHEBI:15903"/>
        <dbReference type="ChEBI" id="CHEBI:16217"/>
        <dbReference type="ChEBI" id="CHEBI:16240"/>
        <dbReference type="EC" id="1.1.3.4"/>
    </reaction>
    <physiologicalReaction direction="left-to-right" evidence="11">
        <dbReference type="Rhea" id="RHEA:11429"/>
    </physiologicalReaction>
</comment>
<keyword evidence="8 13" id="KW-0285">Flavoprotein</keyword>
<evidence type="ECO:0000256" key="4">
    <source>
        <dbReference type="ARBA" id="ARBA00010790"/>
    </source>
</evidence>
<dbReference type="Gene3D" id="3.30.560.10">
    <property type="entry name" value="Glucose Oxidase, domain 3"/>
    <property type="match status" value="1"/>
</dbReference>
<feature type="signal peptide" evidence="14">
    <location>
        <begin position="1"/>
        <end position="23"/>
    </location>
</feature>
<dbReference type="InterPro" id="IPR036188">
    <property type="entry name" value="FAD/NAD-bd_sf"/>
</dbReference>
<dbReference type="PANTHER" id="PTHR11552:SF201">
    <property type="entry name" value="GLUCOSE-METHANOL-CHOLINE OXIDOREDUCTASE N-TERMINAL DOMAIN-CONTAINING PROTEIN"/>
    <property type="match status" value="1"/>
</dbReference>
<keyword evidence="10" id="KW-0560">Oxidoreductase</keyword>
<comment type="subunit">
    <text evidence="5">Homodimer.</text>
</comment>
<evidence type="ECO:0000259" key="15">
    <source>
        <dbReference type="PROSITE" id="PS00623"/>
    </source>
</evidence>
<comment type="caution">
    <text evidence="17">The sequence shown here is derived from an EMBL/GenBank/DDBJ whole genome shotgun (WGS) entry which is preliminary data.</text>
</comment>